<reference evidence="10 11" key="2">
    <citation type="journal article" date="2019" name="Nat. Med.">
        <title>A library of human gut bacterial isolates paired with longitudinal multiomics data enables mechanistic microbiome research.</title>
        <authorList>
            <person name="Poyet M."/>
            <person name="Groussin M."/>
            <person name="Gibbons S.M."/>
            <person name="Avila-Pacheco J."/>
            <person name="Jiang X."/>
            <person name="Kearney S.M."/>
            <person name="Perrotta A.R."/>
            <person name="Berdy B."/>
            <person name="Zhao S."/>
            <person name="Lieberman T.D."/>
            <person name="Swanson P.K."/>
            <person name="Smith M."/>
            <person name="Roesemann S."/>
            <person name="Alexander J.E."/>
            <person name="Rich S.A."/>
            <person name="Livny J."/>
            <person name="Vlamakis H."/>
            <person name="Clish C."/>
            <person name="Bullock K."/>
            <person name="Deik A."/>
            <person name="Scott J."/>
            <person name="Pierce K.A."/>
            <person name="Xavier R.J."/>
            <person name="Alm E.J."/>
        </authorList>
    </citation>
    <scope>NUCLEOTIDE SEQUENCE [LARGE SCALE GENOMIC DNA]</scope>
    <source>
        <strain evidence="7 11">BIOML-A20</strain>
        <strain evidence="6 10">BIOML-A32</strain>
        <strain evidence="5 12">BIOML-A9</strain>
    </source>
</reference>
<keyword evidence="1" id="KW-0472">Membrane</keyword>
<evidence type="ECO:0000313" key="2">
    <source>
        <dbReference type="EMBL" id="CUN30563.1"/>
    </source>
</evidence>
<dbReference type="Proteomes" id="UP000095455">
    <property type="component" value="Unassembled WGS sequence"/>
</dbReference>
<evidence type="ECO:0000313" key="5">
    <source>
        <dbReference type="EMBL" id="MRY94291.1"/>
    </source>
</evidence>
<organism evidence="6 10">
    <name type="scientific">Parabacteroides distasonis</name>
    <dbReference type="NCBI Taxonomy" id="823"/>
    <lineage>
        <taxon>Bacteria</taxon>
        <taxon>Pseudomonadati</taxon>
        <taxon>Bacteroidota</taxon>
        <taxon>Bacteroidia</taxon>
        <taxon>Bacteroidales</taxon>
        <taxon>Tannerellaceae</taxon>
        <taxon>Parabacteroides</taxon>
    </lineage>
</organism>
<dbReference type="Proteomes" id="UP000095591">
    <property type="component" value="Unassembled WGS sequence"/>
</dbReference>
<dbReference type="OrthoDB" id="1096235at2"/>
<dbReference type="EMBL" id="WKMY01000009">
    <property type="protein sequence ID" value="MRY94291.1"/>
    <property type="molecule type" value="Genomic_DNA"/>
</dbReference>
<sequence length="130" mass="14570">MDDKKIDELINKALQEDLALPEGLSERLERQIDFLAQEEISPRVSRRRSFYWISGIAAAILGALFLIFTETNRPAPVMADTFTDPEEAAVVAQNALAFMSRNLNKGLGQVNEASQEITKINKIVNKHLND</sequence>
<evidence type="ECO:0000313" key="4">
    <source>
        <dbReference type="EMBL" id="MDB9006676.1"/>
    </source>
</evidence>
<dbReference type="EMBL" id="CYXP01000009">
    <property type="protein sequence ID" value="CUN30563.1"/>
    <property type="molecule type" value="Genomic_DNA"/>
</dbReference>
<evidence type="ECO:0000313" key="7">
    <source>
        <dbReference type="EMBL" id="MSB73561.1"/>
    </source>
</evidence>
<dbReference type="EMBL" id="WKMO01000007">
    <property type="protein sequence ID" value="MSB73561.1"/>
    <property type="molecule type" value="Genomic_DNA"/>
</dbReference>
<reference evidence="8 9" key="1">
    <citation type="submission" date="2015-09" db="EMBL/GenBank/DDBJ databases">
        <authorList>
            <consortium name="Pathogen Informatics"/>
        </authorList>
    </citation>
    <scope>NUCLEOTIDE SEQUENCE [LARGE SCALE GENOMIC DNA]</scope>
    <source>
        <strain evidence="3 8">2789STDY5608822</strain>
        <strain evidence="2 9">2789STDY5608872</strain>
    </source>
</reference>
<evidence type="ECO:0000256" key="1">
    <source>
        <dbReference type="SAM" id="Phobius"/>
    </source>
</evidence>
<dbReference type="RefSeq" id="WP_005860413.1">
    <property type="nucleotide sequence ID" value="NZ_BQOC01000004.1"/>
</dbReference>
<dbReference type="EMBL" id="WKMC01000004">
    <property type="protein sequence ID" value="MRZ50143.1"/>
    <property type="molecule type" value="Genomic_DNA"/>
</dbReference>
<keyword evidence="1" id="KW-0812">Transmembrane</keyword>
<dbReference type="EMBL" id="JAQMPJ010000019">
    <property type="protein sequence ID" value="MDB9006676.1"/>
    <property type="molecule type" value="Genomic_DNA"/>
</dbReference>
<evidence type="ECO:0000313" key="12">
    <source>
        <dbReference type="Proteomes" id="UP000461276"/>
    </source>
</evidence>
<evidence type="ECO:0000313" key="10">
    <source>
        <dbReference type="Proteomes" id="UP000441358"/>
    </source>
</evidence>
<evidence type="ECO:0000313" key="11">
    <source>
        <dbReference type="Proteomes" id="UP000441609"/>
    </source>
</evidence>
<feature type="transmembrane region" description="Helical" evidence="1">
    <location>
        <begin position="50"/>
        <end position="68"/>
    </location>
</feature>
<evidence type="ECO:0000313" key="9">
    <source>
        <dbReference type="Proteomes" id="UP000095591"/>
    </source>
</evidence>
<reference evidence="4" key="3">
    <citation type="submission" date="2023-01" db="EMBL/GenBank/DDBJ databases">
        <title>Human gut microbiome strain richness.</title>
        <authorList>
            <person name="Chen-Liaw A."/>
        </authorList>
    </citation>
    <scope>NUCLEOTIDE SEQUENCE</scope>
    <source>
        <strain evidence="4">RTP21484st1_E5_RTP21484_190118</strain>
    </source>
</reference>
<dbReference type="Proteomes" id="UP001210126">
    <property type="component" value="Unassembled WGS sequence"/>
</dbReference>
<dbReference type="Proteomes" id="UP000441609">
    <property type="component" value="Unassembled WGS sequence"/>
</dbReference>
<gene>
    <name evidence="3" type="ORF">ERS852380_02629</name>
    <name evidence="2" type="ORF">ERS852429_03595</name>
    <name evidence="6" type="ORF">GKD66_07890</name>
    <name evidence="5" type="ORF">GKD67_13865</name>
    <name evidence="7" type="ORF">GKD70_09740</name>
    <name evidence="4" type="ORF">PN599_16905</name>
</gene>
<evidence type="ECO:0000313" key="8">
    <source>
        <dbReference type="Proteomes" id="UP000095455"/>
    </source>
</evidence>
<dbReference type="AlphaFoldDB" id="A0A174GAL9"/>
<keyword evidence="1" id="KW-1133">Transmembrane helix</keyword>
<protein>
    <submittedName>
        <fullName evidence="6">Uncharacterized protein</fullName>
    </submittedName>
</protein>
<evidence type="ECO:0000313" key="6">
    <source>
        <dbReference type="EMBL" id="MRZ50143.1"/>
    </source>
</evidence>
<accession>A0A174GAL9</accession>
<dbReference type="Proteomes" id="UP000461276">
    <property type="component" value="Unassembled WGS sequence"/>
</dbReference>
<dbReference type="Proteomes" id="UP000441358">
    <property type="component" value="Unassembled WGS sequence"/>
</dbReference>
<evidence type="ECO:0000313" key="3">
    <source>
        <dbReference type="EMBL" id="CUO58667.1"/>
    </source>
</evidence>
<dbReference type="EMBL" id="CYYK01000009">
    <property type="protein sequence ID" value="CUO58667.1"/>
    <property type="molecule type" value="Genomic_DNA"/>
</dbReference>
<name>A0A174GAL9_PARDI</name>
<proteinExistence type="predicted"/>